<reference evidence="2 3" key="1">
    <citation type="journal article" date="2012" name="J. Bacteriol.">
        <title>Draft Genome Sequence of Mesorhizobium alhagi CCNWXJ12-2T, a Novel Salt-Resistant Species Isolated from the Desert of Northwestern China.</title>
        <authorList>
            <person name="Zhou M."/>
            <person name="Chen W."/>
            <person name="Chen H."/>
            <person name="Wei G."/>
        </authorList>
    </citation>
    <scope>NUCLEOTIDE SEQUENCE [LARGE SCALE GENOMIC DNA]</scope>
    <source>
        <strain evidence="2 3">CCNWXJ12-2</strain>
    </source>
</reference>
<accession>H0HRT6</accession>
<organism evidence="2 3">
    <name type="scientific">Mesorhizobium alhagi CCNWXJ12-2</name>
    <dbReference type="NCBI Taxonomy" id="1107882"/>
    <lineage>
        <taxon>Bacteria</taxon>
        <taxon>Pseudomonadati</taxon>
        <taxon>Pseudomonadota</taxon>
        <taxon>Alphaproteobacteria</taxon>
        <taxon>Hyphomicrobiales</taxon>
        <taxon>Phyllobacteriaceae</taxon>
        <taxon>Allomesorhizobium</taxon>
    </lineage>
</organism>
<gene>
    <name evidence="2" type="ORF">MAXJ12_14368</name>
</gene>
<keyword evidence="3" id="KW-1185">Reference proteome</keyword>
<sequence>MAVLTAVFVSGCSTSGYDTMATSSTGPSAPLETRQSPNSEMVTDDRTGYVSRRIR</sequence>
<proteinExistence type="predicted"/>
<protein>
    <submittedName>
        <fullName evidence="2">Uncharacterized protein</fullName>
    </submittedName>
</protein>
<evidence type="ECO:0000313" key="3">
    <source>
        <dbReference type="Proteomes" id="UP000003250"/>
    </source>
</evidence>
<feature type="region of interest" description="Disordered" evidence="1">
    <location>
        <begin position="17"/>
        <end position="55"/>
    </location>
</feature>
<name>H0HRT6_9HYPH</name>
<dbReference type="EMBL" id="AHAM01000116">
    <property type="protein sequence ID" value="EHK56554.1"/>
    <property type="molecule type" value="Genomic_DNA"/>
</dbReference>
<feature type="compositionally biased region" description="Polar residues" evidence="1">
    <location>
        <begin position="17"/>
        <end position="41"/>
    </location>
</feature>
<dbReference type="AlphaFoldDB" id="H0HRT6"/>
<evidence type="ECO:0000256" key="1">
    <source>
        <dbReference type="SAM" id="MobiDB-lite"/>
    </source>
</evidence>
<dbReference type="PATRIC" id="fig|1107882.3.peg.2804"/>
<evidence type="ECO:0000313" key="2">
    <source>
        <dbReference type="EMBL" id="EHK56554.1"/>
    </source>
</evidence>
<dbReference type="Proteomes" id="UP000003250">
    <property type="component" value="Unassembled WGS sequence"/>
</dbReference>